<dbReference type="CDD" id="cd00192">
    <property type="entry name" value="PTKc"/>
    <property type="match status" value="1"/>
</dbReference>
<dbReference type="InterPro" id="IPR033803">
    <property type="entry name" value="CBD-like_Golvesin-Xly"/>
</dbReference>
<evidence type="ECO:0000259" key="17">
    <source>
        <dbReference type="PROSITE" id="PS50011"/>
    </source>
</evidence>
<dbReference type="Gene3D" id="2.60.40.10">
    <property type="entry name" value="Immunoglobulins"/>
    <property type="match status" value="1"/>
</dbReference>
<feature type="domain" description="Fibronectin type-III" evidence="18">
    <location>
        <begin position="431"/>
        <end position="535"/>
    </location>
</feature>
<keyword evidence="7" id="KW-0547">Nucleotide-binding</keyword>
<evidence type="ECO:0000256" key="13">
    <source>
        <dbReference type="ARBA" id="ARBA00023170"/>
    </source>
</evidence>
<dbReference type="Pfam" id="PF25275">
    <property type="entry name" value="Golvesin_C"/>
    <property type="match status" value="1"/>
</dbReference>
<dbReference type="InterPro" id="IPR036116">
    <property type="entry name" value="FN3_sf"/>
</dbReference>
<keyword evidence="12" id="KW-0829">Tyrosine-protein kinase</keyword>
<feature type="chain" id="PRO_5002254866" description="receptor protein-tyrosine kinase" evidence="16">
    <location>
        <begin position="27"/>
        <end position="1349"/>
    </location>
</feature>
<evidence type="ECO:0000256" key="6">
    <source>
        <dbReference type="ARBA" id="ARBA00022737"/>
    </source>
</evidence>
<gene>
    <name evidence="19" type="ORF">CAOG_009877</name>
</gene>
<feature type="signal peptide" evidence="16">
    <location>
        <begin position="1"/>
        <end position="26"/>
    </location>
</feature>
<dbReference type="InterPro" id="IPR008266">
    <property type="entry name" value="Tyr_kinase_AS"/>
</dbReference>
<proteinExistence type="predicted"/>
<dbReference type="InterPro" id="IPR003961">
    <property type="entry name" value="FN3_dom"/>
</dbReference>
<dbReference type="PhylomeDB" id="A0A0D2X3Z2"/>
<dbReference type="PRINTS" id="PR00109">
    <property type="entry name" value="TYRKINASE"/>
</dbReference>
<dbReference type="EMBL" id="KE346368">
    <property type="protein sequence ID" value="KJE95154.1"/>
    <property type="molecule type" value="Genomic_DNA"/>
</dbReference>
<keyword evidence="6" id="KW-0677">Repeat</keyword>
<dbReference type="InterPro" id="IPR020635">
    <property type="entry name" value="Tyr_kinase_cat_dom"/>
</dbReference>
<organism evidence="19 20">
    <name type="scientific">Capsaspora owczarzaki (strain ATCC 30864)</name>
    <dbReference type="NCBI Taxonomy" id="595528"/>
    <lineage>
        <taxon>Eukaryota</taxon>
        <taxon>Filasterea</taxon>
        <taxon>Capsaspora</taxon>
    </lineage>
</organism>
<dbReference type="GO" id="GO:0007169">
    <property type="term" value="P:cell surface receptor protein tyrosine kinase signaling pathway"/>
    <property type="evidence" value="ECO:0007669"/>
    <property type="project" value="TreeGrafter"/>
</dbReference>
<evidence type="ECO:0000256" key="14">
    <source>
        <dbReference type="ARBA" id="ARBA00023180"/>
    </source>
</evidence>
<dbReference type="InterPro" id="IPR000719">
    <property type="entry name" value="Prot_kinase_dom"/>
</dbReference>
<evidence type="ECO:0000313" key="19">
    <source>
        <dbReference type="EMBL" id="KJE95154.1"/>
    </source>
</evidence>
<dbReference type="Gene3D" id="3.30.200.20">
    <property type="entry name" value="Phosphorylase Kinase, domain 1"/>
    <property type="match status" value="1"/>
</dbReference>
<evidence type="ECO:0000256" key="11">
    <source>
        <dbReference type="ARBA" id="ARBA00023136"/>
    </source>
</evidence>
<dbReference type="InterPro" id="IPR050122">
    <property type="entry name" value="RTK"/>
</dbReference>
<keyword evidence="14" id="KW-0325">Glycoprotein</keyword>
<evidence type="ECO:0000256" key="7">
    <source>
        <dbReference type="ARBA" id="ARBA00022741"/>
    </source>
</evidence>
<dbReference type="EC" id="2.7.10.1" evidence="2"/>
<feature type="domain" description="Protein kinase" evidence="17">
    <location>
        <begin position="1062"/>
        <end position="1343"/>
    </location>
</feature>
<keyword evidence="4 15" id="KW-0812">Transmembrane</keyword>
<evidence type="ECO:0000259" key="18">
    <source>
        <dbReference type="PROSITE" id="PS50853"/>
    </source>
</evidence>
<keyword evidence="13" id="KW-0675">Receptor</keyword>
<dbReference type="PANTHER" id="PTHR24416">
    <property type="entry name" value="TYROSINE-PROTEIN KINASE RECEPTOR"/>
    <property type="match status" value="1"/>
</dbReference>
<comment type="subcellular location">
    <subcellularLocation>
        <location evidence="1">Membrane</location>
        <topology evidence="1">Single-pass membrane protein</topology>
    </subcellularLocation>
</comment>
<protein>
    <recommendedName>
        <fullName evidence="2">receptor protein-tyrosine kinase</fullName>
        <ecNumber evidence="2">2.7.10.1</ecNumber>
    </recommendedName>
</protein>
<keyword evidence="11 15" id="KW-0472">Membrane</keyword>
<dbReference type="GO" id="GO:0005524">
    <property type="term" value="F:ATP binding"/>
    <property type="evidence" value="ECO:0007669"/>
    <property type="project" value="UniProtKB-KW"/>
</dbReference>
<dbReference type="PANTHER" id="PTHR24416:SF349">
    <property type="entry name" value="TYROSINE-PROTEIN KINASE RYK"/>
    <property type="match status" value="1"/>
</dbReference>
<dbReference type="Proteomes" id="UP000008743">
    <property type="component" value="Unassembled WGS sequence"/>
</dbReference>
<dbReference type="GO" id="GO:0005886">
    <property type="term" value="C:plasma membrane"/>
    <property type="evidence" value="ECO:0007669"/>
    <property type="project" value="TreeGrafter"/>
</dbReference>
<dbReference type="PROSITE" id="PS50011">
    <property type="entry name" value="PROTEIN_KINASE_DOM"/>
    <property type="match status" value="1"/>
</dbReference>
<keyword evidence="20" id="KW-1185">Reference proteome</keyword>
<reference evidence="20" key="1">
    <citation type="submission" date="2011-02" db="EMBL/GenBank/DDBJ databases">
        <title>The Genome Sequence of Capsaspora owczarzaki ATCC 30864.</title>
        <authorList>
            <person name="Russ C."/>
            <person name="Cuomo C."/>
            <person name="Burger G."/>
            <person name="Gray M.W."/>
            <person name="Holland P.W.H."/>
            <person name="King N."/>
            <person name="Lang F.B.F."/>
            <person name="Roger A.J."/>
            <person name="Ruiz-Trillo I."/>
            <person name="Young S.K."/>
            <person name="Zeng Q."/>
            <person name="Gargeya S."/>
            <person name="Alvarado L."/>
            <person name="Berlin A."/>
            <person name="Chapman S.B."/>
            <person name="Chen Z."/>
            <person name="Freedman E."/>
            <person name="Gellesch M."/>
            <person name="Goldberg J."/>
            <person name="Griggs A."/>
            <person name="Gujja S."/>
            <person name="Heilman E."/>
            <person name="Heiman D."/>
            <person name="Howarth C."/>
            <person name="Mehta T."/>
            <person name="Neiman D."/>
            <person name="Pearson M."/>
            <person name="Roberts A."/>
            <person name="Saif S."/>
            <person name="Shea T."/>
            <person name="Shenoy N."/>
            <person name="Sisk P."/>
            <person name="Stolte C."/>
            <person name="Sykes S."/>
            <person name="White J."/>
            <person name="Yandava C."/>
            <person name="Haas B."/>
            <person name="Nusbaum C."/>
            <person name="Birren B."/>
        </authorList>
    </citation>
    <scope>NUCLEOTIDE SEQUENCE</scope>
    <source>
        <strain evidence="20">ATCC 30864</strain>
    </source>
</reference>
<accession>A0A0D2X3Z2</accession>
<evidence type="ECO:0000256" key="1">
    <source>
        <dbReference type="ARBA" id="ARBA00004167"/>
    </source>
</evidence>
<dbReference type="PROSITE" id="PS00109">
    <property type="entry name" value="PROTEIN_KINASE_TYR"/>
    <property type="match status" value="1"/>
</dbReference>
<evidence type="ECO:0000256" key="10">
    <source>
        <dbReference type="ARBA" id="ARBA00022989"/>
    </source>
</evidence>
<evidence type="ECO:0000256" key="8">
    <source>
        <dbReference type="ARBA" id="ARBA00022777"/>
    </source>
</evidence>
<dbReference type="Pfam" id="PF07714">
    <property type="entry name" value="PK_Tyr_Ser-Thr"/>
    <property type="match status" value="1"/>
</dbReference>
<dbReference type="InterPro" id="IPR013783">
    <property type="entry name" value="Ig-like_fold"/>
</dbReference>
<feature type="transmembrane region" description="Helical" evidence="15">
    <location>
        <begin position="882"/>
        <end position="905"/>
    </location>
</feature>
<dbReference type="Gene3D" id="1.10.510.10">
    <property type="entry name" value="Transferase(Phosphotransferase) domain 1"/>
    <property type="match status" value="1"/>
</dbReference>
<evidence type="ECO:0000256" key="3">
    <source>
        <dbReference type="ARBA" id="ARBA00022679"/>
    </source>
</evidence>
<dbReference type="InParanoid" id="A0A0D2X3Z2"/>
<sequence length="1349" mass="143827">MANLTLLWGGIVVVLLMACLAPHTLGDIHNLPTLWTNAAKTIRPQLYGRNVVLAPDGGRNAISNAYENNMGLNSQLPDVYHNEIMIRYTQEYLANAGATVFMTRERWFGTSDEQILDDQSSANCIKTGGWTSYGVGFLGYHSYVFGNLNAETAVAAFVTTLAADGYYPVYIRGLGDGQNRASRTLIRIFHSGGTTTLYMNQNMYSRQWMYAGRYYFTKTGFRVEVSNKLDFAVDAGRCVIADAVRVGCGSLGGYPRFHYGTSSFLTYMNYTVSTSSATAMADFSKQMIQGDLETANWQNWALFYLYSTYNSGDSAIRGTQDFSYSNGRTSPYTGITSTAIYNSSLQAASDSFCDAIHAAAVSTGLVDKAKDLHQWPPLDSSSRMPTMMAVPYYITNNADMLLAQSEAGRENLGRAYYKGIAKYFSSTATIIPLPVNYLHTINQGGNVVRVCWRQPDDTQESTDAATAFKIYRSTDGRGWDDGVIVAAFTYLNSLCYDVTSLTVGQVYFFKVAGLNAGGEALTKWTAAARVTDPAVGVTRPPIVIVDCFVEGFVHTSTNIEGRYTREYVVEHALSIAGAGYSFDSASADIFSESQWVTTHLAMYKTVVWASGDTAANINVFPAVAQTAINSWIAGASSASPRSLFVSGSNVAAGLSAAGSTSLTFLNSQLKSTFVTPMQTLSSPDQIGTAGTGTAALFYGPSSGTNVAGVSSRSTTGYYASFLLAFPFETINSRDERDKLMASILSTIMFAAPDLPLALPSVSSAASMATQASVASRSSASIAATVSASVASIASIASTVSATVASASSASVASESSASIASASSASMASASSASIASASSESAASASAASGSSASAASASSASGAPVVSDTAPPPNSSSFSVAPVAGAVGGGAGLIIVIVLVVLLRQRRRRQQKSNPNLKTKPSSVPAIHSLELQEPMYTTPAAIYAAAASSTVVYAEASDNTTYPSAPGFTEATAGDAFSNYAGNVRSPTYDNANVGAAGASSMTAAIYPRVDASQSSKPATDSLYDKVVAVVDLEEYNSATSSRIYDYALPLTHLLRERLDFGSQLGSGAFGVVRLGQLPRSLVPAMARDLLVTPNQPFLNVAIKTLQEGASEKNRSEFVEEASMVAKFNNPNIVRAIAVLLEAEPCMIILELMPFGDLRKVMQQSKQQNLSWTLAEFGHVLAQVASGLEYLASIRFVHRDLAARNCLVGAGLSVKISDFGLSRSLSVKDYYHMETKGRLPVRWMAPESLSFFKFSHESDIWSFGVLSWEVFSYGTSPFAKVLGRDLLAHIEAGNRLAQPKDCPFHTYVLLLSCWQLEPEKRPTGATLRQAFREMALHQPVRDIGAL</sequence>
<keyword evidence="5 16" id="KW-0732">Signal</keyword>
<dbReference type="InterPro" id="IPR001245">
    <property type="entry name" value="Ser-Thr/Tyr_kinase_cat_dom"/>
</dbReference>
<evidence type="ECO:0000256" key="2">
    <source>
        <dbReference type="ARBA" id="ARBA00011902"/>
    </source>
</evidence>
<evidence type="ECO:0000256" key="12">
    <source>
        <dbReference type="ARBA" id="ARBA00023137"/>
    </source>
</evidence>
<name>A0A0D2X3Z2_CAPO3</name>
<dbReference type="Gene3D" id="3.40.630.40">
    <property type="entry name" value="Zn-dependent exopeptidases"/>
    <property type="match status" value="1"/>
</dbReference>
<evidence type="ECO:0000256" key="4">
    <source>
        <dbReference type="ARBA" id="ARBA00022692"/>
    </source>
</evidence>
<dbReference type="GO" id="GO:0051897">
    <property type="term" value="P:positive regulation of phosphatidylinositol 3-kinase/protein kinase B signal transduction"/>
    <property type="evidence" value="ECO:0007669"/>
    <property type="project" value="TreeGrafter"/>
</dbReference>
<keyword evidence="10 15" id="KW-1133">Transmembrane helix</keyword>
<dbReference type="FunFam" id="1.10.510.10:FF:000554">
    <property type="entry name" value="Predicted protein"/>
    <property type="match status" value="1"/>
</dbReference>
<dbReference type="PROSITE" id="PS50853">
    <property type="entry name" value="FN3"/>
    <property type="match status" value="1"/>
</dbReference>
<dbReference type="STRING" id="595528.A0A0D2X3Z2"/>
<dbReference type="GO" id="GO:0043235">
    <property type="term" value="C:receptor complex"/>
    <property type="evidence" value="ECO:0007669"/>
    <property type="project" value="TreeGrafter"/>
</dbReference>
<dbReference type="CDD" id="cd00063">
    <property type="entry name" value="FN3"/>
    <property type="match status" value="1"/>
</dbReference>
<dbReference type="InterPro" id="IPR011009">
    <property type="entry name" value="Kinase-like_dom_sf"/>
</dbReference>
<evidence type="ECO:0000256" key="9">
    <source>
        <dbReference type="ARBA" id="ARBA00022840"/>
    </source>
</evidence>
<dbReference type="SMART" id="SM00219">
    <property type="entry name" value="TyrKc"/>
    <property type="match status" value="1"/>
</dbReference>
<keyword evidence="9" id="KW-0067">ATP-binding</keyword>
<evidence type="ECO:0000313" key="20">
    <source>
        <dbReference type="Proteomes" id="UP000008743"/>
    </source>
</evidence>
<keyword evidence="8 19" id="KW-0418">Kinase</keyword>
<dbReference type="SUPFAM" id="SSF49265">
    <property type="entry name" value="Fibronectin type III"/>
    <property type="match status" value="1"/>
</dbReference>
<dbReference type="OrthoDB" id="4062651at2759"/>
<keyword evidence="3" id="KW-0808">Transferase</keyword>
<evidence type="ECO:0000256" key="5">
    <source>
        <dbReference type="ARBA" id="ARBA00022729"/>
    </source>
</evidence>
<dbReference type="GO" id="GO:0004714">
    <property type="term" value="F:transmembrane receptor protein tyrosine kinase activity"/>
    <property type="evidence" value="ECO:0007669"/>
    <property type="project" value="UniProtKB-EC"/>
</dbReference>
<evidence type="ECO:0000256" key="15">
    <source>
        <dbReference type="SAM" id="Phobius"/>
    </source>
</evidence>
<evidence type="ECO:0000256" key="16">
    <source>
        <dbReference type="SAM" id="SignalP"/>
    </source>
</evidence>
<dbReference type="SUPFAM" id="SSF56112">
    <property type="entry name" value="Protein kinase-like (PK-like)"/>
    <property type="match status" value="1"/>
</dbReference>